<dbReference type="EMBL" id="PXYI01000005">
    <property type="protein sequence ID" value="PSJ39038.1"/>
    <property type="molecule type" value="Genomic_DNA"/>
</dbReference>
<sequence>MTQLVYHPAFDPYNALLRTCRLLDEMADGIDVTALRVLDFLLLFPEHLAAVRLSPALKGAVRRLKAQPRFPYDRLPTPRALFRRMAAPYEAAVQTLVSRGLVDVDEKTGVMRLNEGVVPASLMSLTKLRNEEEADLMSVLQQLGGEYSAYGPGGLKDRSHLDEFLYDAV</sequence>
<dbReference type="OrthoDB" id="9092598at2"/>
<dbReference type="AlphaFoldDB" id="A0A2P7QM45"/>
<gene>
    <name evidence="1" type="ORF">C7I55_17230</name>
</gene>
<comment type="caution">
    <text evidence="1">The sequence shown here is derived from an EMBL/GenBank/DDBJ whole genome shotgun (WGS) entry which is preliminary data.</text>
</comment>
<proteinExistence type="predicted"/>
<reference evidence="1 2" key="1">
    <citation type="submission" date="2018-03" db="EMBL/GenBank/DDBJ databases">
        <title>The draft genome of Sphingosinicella sp. GL-C-18.</title>
        <authorList>
            <person name="Liu L."/>
            <person name="Li L."/>
            <person name="Liang L."/>
            <person name="Zhang X."/>
            <person name="Wang T."/>
        </authorList>
    </citation>
    <scope>NUCLEOTIDE SEQUENCE [LARGE SCALE GENOMIC DNA]</scope>
    <source>
        <strain evidence="1 2">GL-C-18</strain>
    </source>
</reference>
<evidence type="ECO:0000313" key="2">
    <source>
        <dbReference type="Proteomes" id="UP000241167"/>
    </source>
</evidence>
<accession>A0A2P7QM45</accession>
<protein>
    <submittedName>
        <fullName evidence="1">Uncharacterized protein</fullName>
    </submittedName>
</protein>
<keyword evidence="2" id="KW-1185">Reference proteome</keyword>
<dbReference type="RefSeq" id="WP_106514236.1">
    <property type="nucleotide sequence ID" value="NZ_PXYI01000005.1"/>
</dbReference>
<dbReference type="InterPro" id="IPR046901">
    <property type="entry name" value="ABC-3C_MC5"/>
</dbReference>
<dbReference type="Proteomes" id="UP000241167">
    <property type="component" value="Unassembled WGS sequence"/>
</dbReference>
<organism evidence="1 2">
    <name type="scientific">Allosphingosinicella deserti</name>
    <dbReference type="NCBI Taxonomy" id="2116704"/>
    <lineage>
        <taxon>Bacteria</taxon>
        <taxon>Pseudomonadati</taxon>
        <taxon>Pseudomonadota</taxon>
        <taxon>Alphaproteobacteria</taxon>
        <taxon>Sphingomonadales</taxon>
        <taxon>Sphingomonadaceae</taxon>
        <taxon>Allosphingosinicella</taxon>
    </lineage>
</organism>
<evidence type="ECO:0000313" key="1">
    <source>
        <dbReference type="EMBL" id="PSJ39038.1"/>
    </source>
</evidence>
<name>A0A2P7QM45_9SPHN</name>
<dbReference type="Pfam" id="PF20291">
    <property type="entry name" value="MC5"/>
    <property type="match status" value="1"/>
</dbReference>